<organism evidence="1 2">
    <name type="scientific">Ananas comosus</name>
    <name type="common">Pineapple</name>
    <name type="synonym">Ananas ananas</name>
    <dbReference type="NCBI Taxonomy" id="4615"/>
    <lineage>
        <taxon>Eukaryota</taxon>
        <taxon>Viridiplantae</taxon>
        <taxon>Streptophyta</taxon>
        <taxon>Embryophyta</taxon>
        <taxon>Tracheophyta</taxon>
        <taxon>Spermatophyta</taxon>
        <taxon>Magnoliopsida</taxon>
        <taxon>Liliopsida</taxon>
        <taxon>Poales</taxon>
        <taxon>Bromeliaceae</taxon>
        <taxon>Bromelioideae</taxon>
        <taxon>Ananas</taxon>
    </lineage>
</organism>
<protein>
    <submittedName>
        <fullName evidence="1">Uncharacterized protein</fullName>
    </submittedName>
</protein>
<evidence type="ECO:0000313" key="1">
    <source>
        <dbReference type="EMBL" id="OAY64556.1"/>
    </source>
</evidence>
<accession>A0A199UIM4</accession>
<proteinExistence type="predicted"/>
<sequence length="132" mass="14583">MASTALAIASGVRCFGGTVASWPVYNLYTRCLDVGKLFDYLRREHAKVPSVWLVQVWIRGGEVGSAGALDEAAEPGDAHHLNKGDLHGRWRRDEDGVHRVIGHALPHHRLIHDHVDAERLEVLPGAYAAQHQ</sequence>
<dbReference type="AlphaFoldDB" id="A0A199UIM4"/>
<reference evidence="1 2" key="1">
    <citation type="journal article" date="2016" name="DNA Res.">
        <title>The draft genome of MD-2 pineapple using hybrid error correction of long reads.</title>
        <authorList>
            <person name="Redwan R.M."/>
            <person name="Saidin A."/>
            <person name="Kumar S.V."/>
        </authorList>
    </citation>
    <scope>NUCLEOTIDE SEQUENCE [LARGE SCALE GENOMIC DNA]</scope>
    <source>
        <strain evidence="2">cv. MD2</strain>
        <tissue evidence="1">Leaf</tissue>
    </source>
</reference>
<dbReference type="EMBL" id="LSRQ01007799">
    <property type="protein sequence ID" value="OAY64556.1"/>
    <property type="molecule type" value="Genomic_DNA"/>
</dbReference>
<name>A0A199UIM4_ANACO</name>
<dbReference type="Proteomes" id="UP000092600">
    <property type="component" value="Unassembled WGS sequence"/>
</dbReference>
<evidence type="ECO:0000313" key="2">
    <source>
        <dbReference type="Proteomes" id="UP000092600"/>
    </source>
</evidence>
<gene>
    <name evidence="1" type="ORF">ACMD2_14343</name>
</gene>
<comment type="caution">
    <text evidence="1">The sequence shown here is derived from an EMBL/GenBank/DDBJ whole genome shotgun (WGS) entry which is preliminary data.</text>
</comment>